<dbReference type="Proteomes" id="UP000075321">
    <property type="component" value="Unassembled WGS sequence"/>
</dbReference>
<reference evidence="1 2" key="1">
    <citation type="submission" date="2016-02" db="EMBL/GenBank/DDBJ databases">
        <title>Genome sequence of Halalkalicoccus paucihalophilus DSM 24557.</title>
        <authorList>
            <person name="Poehlein A."/>
            <person name="Daniel R."/>
        </authorList>
    </citation>
    <scope>NUCLEOTIDE SEQUENCE [LARGE SCALE GENOMIC DNA]</scope>
    <source>
        <strain evidence="1 2">DSM 24557</strain>
    </source>
</reference>
<name>A0A151AGC7_9EURY</name>
<comment type="caution">
    <text evidence="1">The sequence shown here is derived from an EMBL/GenBank/DDBJ whole genome shotgun (WGS) entry which is preliminary data.</text>
</comment>
<protein>
    <submittedName>
        <fullName evidence="1">Uncharacterized protein</fullName>
    </submittedName>
</protein>
<keyword evidence="2" id="KW-1185">Reference proteome</keyword>
<dbReference type="AlphaFoldDB" id="A0A151AGC7"/>
<dbReference type="PATRIC" id="fig|1008153.3.peg.1763"/>
<evidence type="ECO:0000313" key="2">
    <source>
        <dbReference type="Proteomes" id="UP000075321"/>
    </source>
</evidence>
<dbReference type="EMBL" id="LTAZ01000004">
    <property type="protein sequence ID" value="KYH26634.1"/>
    <property type="molecule type" value="Genomic_DNA"/>
</dbReference>
<organism evidence="1 2">
    <name type="scientific">Halalkalicoccus paucihalophilus</name>
    <dbReference type="NCBI Taxonomy" id="1008153"/>
    <lineage>
        <taxon>Archaea</taxon>
        <taxon>Methanobacteriati</taxon>
        <taxon>Methanobacteriota</taxon>
        <taxon>Stenosarchaea group</taxon>
        <taxon>Halobacteria</taxon>
        <taxon>Halobacteriales</taxon>
        <taxon>Halococcaceae</taxon>
        <taxon>Halalkalicoccus</taxon>
    </lineage>
</organism>
<sequence>MEATDEFGRYELTARALTGHEGTISFDFRVSDSASDGIIEVTETEVQVSQLVADIAPCSWDVTRTGPSGE</sequence>
<accession>A0A151AGC7</accession>
<gene>
    <name evidence="1" type="ORF">HAPAU_17330</name>
</gene>
<evidence type="ECO:0000313" key="1">
    <source>
        <dbReference type="EMBL" id="KYH26634.1"/>
    </source>
</evidence>
<proteinExistence type="predicted"/>